<comment type="pathway">
    <text evidence="2">Porphyrin-containing compound metabolism; protoporphyrin-IX biosynthesis; coproporphyrinogen-III from 5-aminolevulinate: step 2/4.</text>
</comment>
<reference evidence="13 14" key="1">
    <citation type="submission" date="2013-03" db="EMBL/GenBank/DDBJ databases">
        <title>The Genome Sequence of Capronia epimyces CBS 606.96.</title>
        <authorList>
            <consortium name="The Broad Institute Genomics Platform"/>
            <person name="Cuomo C."/>
            <person name="de Hoog S."/>
            <person name="Gorbushina A."/>
            <person name="Walker B."/>
            <person name="Young S.K."/>
            <person name="Zeng Q."/>
            <person name="Gargeya S."/>
            <person name="Fitzgerald M."/>
            <person name="Haas B."/>
            <person name="Abouelleil A."/>
            <person name="Allen A.W."/>
            <person name="Alvarado L."/>
            <person name="Arachchi H.M."/>
            <person name="Berlin A.M."/>
            <person name="Chapman S.B."/>
            <person name="Gainer-Dewar J."/>
            <person name="Goldberg J."/>
            <person name="Griggs A."/>
            <person name="Gujja S."/>
            <person name="Hansen M."/>
            <person name="Howarth C."/>
            <person name="Imamovic A."/>
            <person name="Ireland A."/>
            <person name="Larimer J."/>
            <person name="McCowan C."/>
            <person name="Murphy C."/>
            <person name="Pearson M."/>
            <person name="Poon T.W."/>
            <person name="Priest M."/>
            <person name="Roberts A."/>
            <person name="Saif S."/>
            <person name="Shea T."/>
            <person name="Sisk P."/>
            <person name="Sykes S."/>
            <person name="Wortman J."/>
            <person name="Nusbaum C."/>
            <person name="Birren B."/>
        </authorList>
    </citation>
    <scope>NUCLEOTIDE SEQUENCE [LARGE SCALE GENOMIC DNA]</scope>
    <source>
        <strain evidence="13 14">CBS 606.96</strain>
    </source>
</reference>
<comment type="cofactor">
    <cofactor evidence="1">
        <name>dipyrromethane</name>
        <dbReference type="ChEBI" id="CHEBI:60342"/>
    </cofactor>
</comment>
<dbReference type="InterPro" id="IPR022417">
    <property type="entry name" value="Porphobilin_deaminase_N"/>
</dbReference>
<evidence type="ECO:0000256" key="8">
    <source>
        <dbReference type="ARBA" id="ARBA00030685"/>
    </source>
</evidence>
<feature type="domain" description="Porphobilinogen deaminase N-terminal" evidence="11">
    <location>
        <begin position="28"/>
        <end position="242"/>
    </location>
</feature>
<dbReference type="OrthoDB" id="564646at2759"/>
<dbReference type="NCBIfam" id="TIGR00212">
    <property type="entry name" value="hemC"/>
    <property type="match status" value="1"/>
</dbReference>
<evidence type="ECO:0000256" key="2">
    <source>
        <dbReference type="ARBA" id="ARBA00004735"/>
    </source>
</evidence>
<evidence type="ECO:0000313" key="14">
    <source>
        <dbReference type="Proteomes" id="UP000019478"/>
    </source>
</evidence>
<organism evidence="13 14">
    <name type="scientific">Capronia epimyces CBS 606.96</name>
    <dbReference type="NCBI Taxonomy" id="1182542"/>
    <lineage>
        <taxon>Eukaryota</taxon>
        <taxon>Fungi</taxon>
        <taxon>Dikarya</taxon>
        <taxon>Ascomycota</taxon>
        <taxon>Pezizomycotina</taxon>
        <taxon>Eurotiomycetes</taxon>
        <taxon>Chaetothyriomycetidae</taxon>
        <taxon>Chaetothyriales</taxon>
        <taxon>Herpotrichiellaceae</taxon>
        <taxon>Capronia</taxon>
    </lineage>
</organism>
<dbReference type="PRINTS" id="PR00151">
    <property type="entry name" value="PORPHBDMNASE"/>
</dbReference>
<evidence type="ECO:0000259" key="11">
    <source>
        <dbReference type="Pfam" id="PF01379"/>
    </source>
</evidence>
<dbReference type="Gene3D" id="3.40.190.10">
    <property type="entry name" value="Periplasmic binding protein-like II"/>
    <property type="match status" value="2"/>
</dbReference>
<dbReference type="PIRSF" id="PIRSF001438">
    <property type="entry name" value="4pyrrol_synth_OHMeBilane_synth"/>
    <property type="match status" value="1"/>
</dbReference>
<sequence length="357" mass="37985">MTTLSVVQGANTSASADGGAAHPEATFNIGTRKSKLALVQTDLVVKALASAYPDNVYTIKARDTAAGDVDKVTPFKDMAVKNLWTHELETLMVEGQLDILVHSLKDVPTQLPAGCEIGAVLPREDPRDAFVLKAGRNPCKIQDLPAGSVIGTSSVRRTAQIALLYPHLRVEDVRGNVNTRLSKLDAEGSSFDALILAAAGLIRIDLGHRITQYLDSENGGMLYAVGQGAIGVENRSPDDRVQRILSAIDHHETHLAAATERSLLRTLEGGCSAPLGVETSWVKNPNGQTALRLKSIVVSTDGKAKSEIDLTEVVASKNDAESFGIKAASELLRRGADSILAEIKAKKPTTAADLEEN</sequence>
<feature type="compositionally biased region" description="Polar residues" evidence="10">
    <location>
        <begin position="1"/>
        <end position="15"/>
    </location>
</feature>
<evidence type="ECO:0000256" key="4">
    <source>
        <dbReference type="ARBA" id="ARBA00012655"/>
    </source>
</evidence>
<evidence type="ECO:0000256" key="1">
    <source>
        <dbReference type="ARBA" id="ARBA00001916"/>
    </source>
</evidence>
<dbReference type="SUPFAM" id="SSF53850">
    <property type="entry name" value="Periplasmic binding protein-like II"/>
    <property type="match status" value="1"/>
</dbReference>
<dbReference type="Pfam" id="PF01379">
    <property type="entry name" value="Porphobil_deam"/>
    <property type="match status" value="1"/>
</dbReference>
<feature type="domain" description="Porphobilinogen deaminase C-terminal" evidence="12">
    <location>
        <begin position="256"/>
        <end position="332"/>
    </location>
</feature>
<dbReference type="EMBL" id="AMGY01000004">
    <property type="protein sequence ID" value="EXJ84390.1"/>
    <property type="molecule type" value="Genomic_DNA"/>
</dbReference>
<dbReference type="STRING" id="1182542.W9Y438"/>
<dbReference type="PANTHER" id="PTHR11557:SF0">
    <property type="entry name" value="PORPHOBILINOGEN DEAMINASE"/>
    <property type="match status" value="1"/>
</dbReference>
<dbReference type="InterPro" id="IPR022418">
    <property type="entry name" value="Porphobilinogen_deaminase_C"/>
</dbReference>
<keyword evidence="5" id="KW-0808">Transferase</keyword>
<dbReference type="eggNOG" id="KOG2892">
    <property type="taxonomic scope" value="Eukaryota"/>
</dbReference>
<protein>
    <recommendedName>
        <fullName evidence="4">hydroxymethylbilane synthase</fullName>
        <ecNumber evidence="4">2.5.1.61</ecNumber>
    </recommendedName>
    <alternativeName>
        <fullName evidence="9">Hydroxymethylbilane synthase</fullName>
    </alternativeName>
    <alternativeName>
        <fullName evidence="8">Pre-uroporphyrinogen synthase</fullName>
    </alternativeName>
</protein>
<dbReference type="GO" id="GO:0004418">
    <property type="term" value="F:hydroxymethylbilane synthase activity"/>
    <property type="evidence" value="ECO:0007669"/>
    <property type="project" value="UniProtKB-EC"/>
</dbReference>
<comment type="caution">
    <text evidence="13">The sequence shown here is derived from an EMBL/GenBank/DDBJ whole genome shotgun (WGS) entry which is preliminary data.</text>
</comment>
<dbReference type="HOGENOM" id="CLU_019704_0_2_1"/>
<evidence type="ECO:0000256" key="5">
    <source>
        <dbReference type="ARBA" id="ARBA00022679"/>
    </source>
</evidence>
<dbReference type="GO" id="GO:0005737">
    <property type="term" value="C:cytoplasm"/>
    <property type="evidence" value="ECO:0007669"/>
    <property type="project" value="TreeGrafter"/>
</dbReference>
<proteinExistence type="inferred from homology"/>
<dbReference type="GeneID" id="19169175"/>
<evidence type="ECO:0000256" key="10">
    <source>
        <dbReference type="SAM" id="MobiDB-lite"/>
    </source>
</evidence>
<dbReference type="RefSeq" id="XP_007733375.1">
    <property type="nucleotide sequence ID" value="XM_007735185.1"/>
</dbReference>
<dbReference type="Proteomes" id="UP000019478">
    <property type="component" value="Unassembled WGS sequence"/>
</dbReference>
<dbReference type="InterPro" id="IPR036803">
    <property type="entry name" value="Porphobilinogen_deaminase_C_sf"/>
</dbReference>
<name>W9Y438_9EURO</name>
<dbReference type="PANTHER" id="PTHR11557">
    <property type="entry name" value="PORPHOBILINOGEN DEAMINASE"/>
    <property type="match status" value="1"/>
</dbReference>
<keyword evidence="7" id="KW-0627">Porphyrin biosynthesis</keyword>
<dbReference type="FunFam" id="3.40.190.10:FF:000005">
    <property type="entry name" value="Porphobilinogen deaminase"/>
    <property type="match status" value="1"/>
</dbReference>
<dbReference type="UniPathway" id="UPA00251">
    <property type="reaction ID" value="UER00319"/>
</dbReference>
<keyword evidence="14" id="KW-1185">Reference proteome</keyword>
<feature type="region of interest" description="Disordered" evidence="10">
    <location>
        <begin position="1"/>
        <end position="23"/>
    </location>
</feature>
<dbReference type="GO" id="GO:0006782">
    <property type="term" value="P:protoporphyrinogen IX biosynthetic process"/>
    <property type="evidence" value="ECO:0007669"/>
    <property type="project" value="UniProtKB-UniPathway"/>
</dbReference>
<gene>
    <name evidence="13" type="ORF">A1O3_05057</name>
</gene>
<dbReference type="EC" id="2.5.1.61" evidence="4"/>
<dbReference type="InterPro" id="IPR022419">
    <property type="entry name" value="Porphobilin_deaminase_cofac_BS"/>
</dbReference>
<dbReference type="AlphaFoldDB" id="W9Y438"/>
<comment type="similarity">
    <text evidence="3">Belongs to the HMBS family.</text>
</comment>
<keyword evidence="6" id="KW-0350">Heme biosynthesis</keyword>
<evidence type="ECO:0000256" key="9">
    <source>
        <dbReference type="ARBA" id="ARBA00033064"/>
    </source>
</evidence>
<evidence type="ECO:0000256" key="7">
    <source>
        <dbReference type="ARBA" id="ARBA00023244"/>
    </source>
</evidence>
<dbReference type="Gene3D" id="3.30.160.40">
    <property type="entry name" value="Porphobilinogen deaminase, C-terminal domain"/>
    <property type="match status" value="1"/>
</dbReference>
<evidence type="ECO:0000259" key="12">
    <source>
        <dbReference type="Pfam" id="PF03900"/>
    </source>
</evidence>
<dbReference type="InterPro" id="IPR000860">
    <property type="entry name" value="HemC"/>
</dbReference>
<evidence type="ECO:0000256" key="3">
    <source>
        <dbReference type="ARBA" id="ARBA00005638"/>
    </source>
</evidence>
<dbReference type="PROSITE" id="PS00533">
    <property type="entry name" value="PORPHOBILINOGEN_DEAM"/>
    <property type="match status" value="1"/>
</dbReference>
<accession>W9Y438</accession>
<evidence type="ECO:0000313" key="13">
    <source>
        <dbReference type="EMBL" id="EXJ84390.1"/>
    </source>
</evidence>
<dbReference type="Pfam" id="PF03900">
    <property type="entry name" value="Porphobil_deamC"/>
    <property type="match status" value="1"/>
</dbReference>
<dbReference type="SUPFAM" id="SSF54782">
    <property type="entry name" value="Porphobilinogen deaminase (hydroxymethylbilane synthase), C-terminal domain"/>
    <property type="match status" value="1"/>
</dbReference>
<evidence type="ECO:0000256" key="6">
    <source>
        <dbReference type="ARBA" id="ARBA00023133"/>
    </source>
</evidence>